<dbReference type="InterPro" id="IPR055903">
    <property type="entry name" value="DUF7480"/>
</dbReference>
<dbReference type="Pfam" id="PF24295">
    <property type="entry name" value="DUF7480"/>
    <property type="match status" value="1"/>
</dbReference>
<gene>
    <name evidence="2" type="ORF">NCTC10036_00971</name>
</gene>
<dbReference type="AlphaFoldDB" id="A0A448S391"/>
<dbReference type="Proteomes" id="UP000281904">
    <property type="component" value="Chromosome"/>
</dbReference>
<proteinExistence type="predicted"/>
<evidence type="ECO:0000313" key="2">
    <source>
        <dbReference type="EMBL" id="VEI62178.1"/>
    </source>
</evidence>
<organism evidence="2 3">
    <name type="scientific">Serratia rubidaea</name>
    <name type="common">Serratia marinorubra</name>
    <dbReference type="NCBI Taxonomy" id="61652"/>
    <lineage>
        <taxon>Bacteria</taxon>
        <taxon>Pseudomonadati</taxon>
        <taxon>Pseudomonadota</taxon>
        <taxon>Gammaproteobacteria</taxon>
        <taxon>Enterobacterales</taxon>
        <taxon>Yersiniaceae</taxon>
        <taxon>Serratia</taxon>
    </lineage>
</organism>
<dbReference type="EMBL" id="LR134493">
    <property type="protein sequence ID" value="VEI62178.1"/>
    <property type="molecule type" value="Genomic_DNA"/>
</dbReference>
<evidence type="ECO:0000259" key="1">
    <source>
        <dbReference type="Pfam" id="PF24295"/>
    </source>
</evidence>
<accession>A0A448S391</accession>
<sequence length="145" mass="16258">MTLPASCMKNLIQRTATALLTLSTLSGCQLEKQWYYPLQVSLHDNQPCFAVPADSVSPHDSLQNRGIIVSRQSSQQWDIVWISPDIHPLPALQPGQCVTYPQAAWQAGNYAVMMGVSLNHDQERRKYSHEFSLANTPDGRLILRP</sequence>
<name>A0A448S391_SERRU</name>
<dbReference type="NCBIfam" id="NF045617">
    <property type="entry name" value="mostly_LP"/>
    <property type="match status" value="1"/>
</dbReference>
<evidence type="ECO:0000313" key="3">
    <source>
        <dbReference type="Proteomes" id="UP000281904"/>
    </source>
</evidence>
<reference evidence="2 3" key="1">
    <citation type="submission" date="2018-12" db="EMBL/GenBank/DDBJ databases">
        <authorList>
            <consortium name="Pathogen Informatics"/>
        </authorList>
    </citation>
    <scope>NUCLEOTIDE SEQUENCE [LARGE SCALE GENOMIC DNA]</scope>
    <source>
        <strain evidence="2 3">NCTC10036</strain>
    </source>
</reference>
<dbReference type="InterPro" id="IPR054657">
    <property type="entry name" value="T6SS_periplasmic_put"/>
</dbReference>
<feature type="domain" description="DUF7480" evidence="1">
    <location>
        <begin position="35"/>
        <end position="135"/>
    </location>
</feature>
<protein>
    <recommendedName>
        <fullName evidence="1">DUF7480 domain-containing protein</fullName>
    </recommendedName>
</protein>